<dbReference type="GeneID" id="55004094"/>
<dbReference type="InterPro" id="IPR021283">
    <property type="entry name" value="Phage_Wedge1"/>
</dbReference>
<organism evidence="1 2">
    <name type="scientific">Escherichia phage FEC19</name>
    <dbReference type="NCBI Taxonomy" id="2315486"/>
    <lineage>
        <taxon>Viruses</taxon>
        <taxon>Duplodnaviria</taxon>
        <taxon>Heunggongvirae</taxon>
        <taxon>Uroviricota</taxon>
        <taxon>Caudoviricetes</taxon>
        <taxon>Lindbergviridae</taxon>
        <taxon>Wifcevirus</taxon>
        <taxon>Wifcevirus FEC19</taxon>
    </lineage>
</organism>
<dbReference type="Proteomes" id="UP000268320">
    <property type="component" value="Genome"/>
</dbReference>
<proteinExistence type="predicted"/>
<dbReference type="Pfam" id="PF11041">
    <property type="entry name" value="Phage_Wedge1"/>
    <property type="match status" value="1"/>
</dbReference>
<reference evidence="1 2" key="1">
    <citation type="submission" date="2018-08" db="EMBL/GenBank/DDBJ databases">
        <title>Characterization and Complete Genome Sequence Analysis of a Lytic Bacteriophage FEC19 infecting Escherichia coli O157:H7.</title>
        <authorList>
            <person name="Fan C."/>
            <person name="Zhao C."/>
            <person name="Tie D."/>
            <person name="Sun Y."/>
        </authorList>
    </citation>
    <scope>NUCLEOTIDE SEQUENCE [LARGE SCALE GENOMIC DNA]</scope>
</reference>
<evidence type="ECO:0000313" key="1">
    <source>
        <dbReference type="EMBL" id="AYD85482.1"/>
    </source>
</evidence>
<sequence>MQKFDTNLLQNLKWMQNNAPNITSLVQKKSDWYERYQDQFWTDWYNNIFNIDTCDAMGIYIWCDILCIPRDFVDLSNYEHNWAFGPTRDNFEGADNIGGNFFGAGGKVVKNIEEARILLKLRYLTLTSDGRIESINRMLKWIFNRGESWDYSSSRYAYVTDNTQGAVSSSESTNGSFLLYDWQGSTEIQHDYKQILLSHGNNAGLTISGVSGTVSRMAHPDWYSWGNGSGAGLVGGDTRQYGGPDYYGQLCGDYPGEAIENFANAVRVIKTASSGEPVYSLANNPSAKSISLPSQAGVNVCYSFYIKVLSENVASVSVTENSDASSNGKLFDPVTGQFNLDPSLSYFIKGKFDGVRRESNRGGIKAIGGDWYRIWIVEQTATAASGVSTSFSIELKATAAGSTQTRELPEGSDALLFGYSICVCDPVQNPNGPEPYFYGTQNPPSDGTAILSVTAGTLNNISCANGPLTTRNGVVGESFMQPGSSLAYSGSIGGYPYPGNATLIAETDGIRRSWNVSRLDGVPPPPTADYYMEYVIGPYFANNLSDNFKTLVGDRNEGFLPANAGIRWQLYQEVADLSDIDLTVSDITDTRVGFETEGVAWINTDGIIRVGGINEWPLNNFNGVIRQLESLKGVNQVVDGALVNDYSISKASRDDFGREIPRTAITNYWRYTQPNDGTSFGNIIEDGVNTVTATPISGVPNQFPSFKLSATIGTVPASGYARAVLATKYTGTLTGPLSFIAIVKNNTVNGQKLFVTVPDGMGGYIPKFYNIGAGDLQRIEIDLAAEIVEGSTWDGSTGGISIGLISGKDLPTEVGTTLELDILSLMLVSGSTMNALAISTSEDFAKKTATSIYIKNPGSLATGIQLIASNGDVVATVNFPRSAAGGYVSSMNITDLTGDWASTLLSKIKYIV</sequence>
<keyword evidence="2" id="KW-1185">Reference proteome</keyword>
<evidence type="ECO:0000313" key="2">
    <source>
        <dbReference type="Proteomes" id="UP000268320"/>
    </source>
</evidence>
<protein>
    <submittedName>
        <fullName evidence="1">Uncharacterized protein</fullName>
    </submittedName>
</protein>
<accession>A0A386KJA1</accession>
<dbReference type="KEGG" id="vg:55004094"/>
<name>A0A386KJA1_9CAUD</name>
<dbReference type="RefSeq" id="YP_009813019.1">
    <property type="nucleotide sequence ID" value="NC_048073.1"/>
</dbReference>
<dbReference type="EMBL" id="MH816966">
    <property type="protein sequence ID" value="AYD85482.1"/>
    <property type="molecule type" value="Genomic_DNA"/>
</dbReference>